<protein>
    <submittedName>
        <fullName evidence="1">Uncharacterized protein</fullName>
    </submittedName>
</protein>
<evidence type="ECO:0000313" key="1">
    <source>
        <dbReference type="EMBL" id="CAK5017738.1"/>
    </source>
</evidence>
<dbReference type="Proteomes" id="UP001497535">
    <property type="component" value="Unassembled WGS sequence"/>
</dbReference>
<gene>
    <name evidence="1" type="ORF">MENTE1834_LOCUS3608</name>
</gene>
<sequence length="59" mass="6619">MVPFDSARRDESNGIYFDPFLSGPPAKVQPTIGSFPLFSLSLFSELTFSDFDSFFSIFV</sequence>
<dbReference type="EMBL" id="CAVMJV010000003">
    <property type="protein sequence ID" value="CAK5017738.1"/>
    <property type="molecule type" value="Genomic_DNA"/>
</dbReference>
<reference evidence="1" key="1">
    <citation type="submission" date="2023-11" db="EMBL/GenBank/DDBJ databases">
        <authorList>
            <person name="Poullet M."/>
        </authorList>
    </citation>
    <scope>NUCLEOTIDE SEQUENCE</scope>
    <source>
        <strain evidence="1">E1834</strain>
    </source>
</reference>
<name>A0ACB0XU58_MELEN</name>
<comment type="caution">
    <text evidence="1">The sequence shown here is derived from an EMBL/GenBank/DDBJ whole genome shotgun (WGS) entry which is preliminary data.</text>
</comment>
<evidence type="ECO:0000313" key="2">
    <source>
        <dbReference type="Proteomes" id="UP001497535"/>
    </source>
</evidence>
<accession>A0ACB0XU58</accession>
<proteinExistence type="predicted"/>
<keyword evidence="2" id="KW-1185">Reference proteome</keyword>
<organism evidence="1 2">
    <name type="scientific">Meloidogyne enterolobii</name>
    <name type="common">Root-knot nematode worm</name>
    <name type="synonym">Meloidogyne mayaguensis</name>
    <dbReference type="NCBI Taxonomy" id="390850"/>
    <lineage>
        <taxon>Eukaryota</taxon>
        <taxon>Metazoa</taxon>
        <taxon>Ecdysozoa</taxon>
        <taxon>Nematoda</taxon>
        <taxon>Chromadorea</taxon>
        <taxon>Rhabditida</taxon>
        <taxon>Tylenchina</taxon>
        <taxon>Tylenchomorpha</taxon>
        <taxon>Tylenchoidea</taxon>
        <taxon>Meloidogynidae</taxon>
        <taxon>Meloidogyninae</taxon>
        <taxon>Meloidogyne</taxon>
    </lineage>
</organism>